<comment type="similarity">
    <text evidence="2">Belongs to the YkuD family.</text>
</comment>
<dbReference type="AlphaFoldDB" id="A0A844YXE6"/>
<dbReference type="CDD" id="cd16913">
    <property type="entry name" value="YkuD_like"/>
    <property type="match status" value="1"/>
</dbReference>
<feature type="compositionally biased region" description="Low complexity" evidence="8">
    <location>
        <begin position="189"/>
        <end position="205"/>
    </location>
</feature>
<comment type="caution">
    <text evidence="10">The sequence shown here is derived from an EMBL/GenBank/DDBJ whole genome shotgun (WGS) entry which is preliminary data.</text>
</comment>
<dbReference type="InterPro" id="IPR038063">
    <property type="entry name" value="Transpep_catalytic_dom"/>
</dbReference>
<dbReference type="GO" id="GO:0008360">
    <property type="term" value="P:regulation of cell shape"/>
    <property type="evidence" value="ECO:0007669"/>
    <property type="project" value="UniProtKB-UniRule"/>
</dbReference>
<dbReference type="GO" id="GO:0005576">
    <property type="term" value="C:extracellular region"/>
    <property type="evidence" value="ECO:0007669"/>
    <property type="project" value="TreeGrafter"/>
</dbReference>
<protein>
    <submittedName>
        <fullName evidence="10">L,D-transpeptidase family protein</fullName>
    </submittedName>
</protein>
<name>A0A844YXE6_9SPHN</name>
<dbReference type="RefSeq" id="WP_160771545.1">
    <property type="nucleotide sequence ID" value="NZ_WTYV01000002.1"/>
</dbReference>
<dbReference type="GO" id="GO:0071972">
    <property type="term" value="F:peptidoglycan L,D-transpeptidase activity"/>
    <property type="evidence" value="ECO:0007669"/>
    <property type="project" value="TreeGrafter"/>
</dbReference>
<keyword evidence="6 7" id="KW-0961">Cell wall biogenesis/degradation</keyword>
<dbReference type="Pfam" id="PF01471">
    <property type="entry name" value="PG_binding_1"/>
    <property type="match status" value="1"/>
</dbReference>
<feature type="domain" description="L,D-TPase catalytic" evidence="9">
    <location>
        <begin position="253"/>
        <end position="385"/>
    </location>
</feature>
<evidence type="ECO:0000256" key="7">
    <source>
        <dbReference type="PROSITE-ProRule" id="PRU01373"/>
    </source>
</evidence>
<evidence type="ECO:0000256" key="6">
    <source>
        <dbReference type="ARBA" id="ARBA00023316"/>
    </source>
</evidence>
<dbReference type="InterPro" id="IPR050979">
    <property type="entry name" value="LD-transpeptidase"/>
</dbReference>
<reference evidence="10 11" key="1">
    <citation type="submission" date="2019-12" db="EMBL/GenBank/DDBJ databases">
        <title>Genomic-based taxomic classification of the family Erythrobacteraceae.</title>
        <authorList>
            <person name="Xu L."/>
        </authorList>
    </citation>
    <scope>NUCLEOTIDE SEQUENCE [LARGE SCALE GENOMIC DNA]</scope>
    <source>
        <strain evidence="10 11">M0322</strain>
    </source>
</reference>
<gene>
    <name evidence="10" type="ORF">GRI99_08335</name>
</gene>
<feature type="region of interest" description="Disordered" evidence="8">
    <location>
        <begin position="22"/>
        <end position="59"/>
    </location>
</feature>
<evidence type="ECO:0000256" key="3">
    <source>
        <dbReference type="ARBA" id="ARBA00022679"/>
    </source>
</evidence>
<keyword evidence="11" id="KW-1185">Reference proteome</keyword>
<dbReference type="EMBL" id="WTYV01000002">
    <property type="protein sequence ID" value="MXO71648.1"/>
    <property type="molecule type" value="Genomic_DNA"/>
</dbReference>
<dbReference type="Proteomes" id="UP000466966">
    <property type="component" value="Unassembled WGS sequence"/>
</dbReference>
<organism evidence="10 11">
    <name type="scientific">Alteraurantiacibacter buctensis</name>
    <dbReference type="NCBI Taxonomy" id="1503981"/>
    <lineage>
        <taxon>Bacteria</taxon>
        <taxon>Pseudomonadati</taxon>
        <taxon>Pseudomonadota</taxon>
        <taxon>Alphaproteobacteria</taxon>
        <taxon>Sphingomonadales</taxon>
        <taxon>Erythrobacteraceae</taxon>
        <taxon>Alteraurantiacibacter</taxon>
    </lineage>
</organism>
<comment type="pathway">
    <text evidence="1 7">Cell wall biogenesis; peptidoglycan biosynthesis.</text>
</comment>
<dbReference type="PANTHER" id="PTHR30582">
    <property type="entry name" value="L,D-TRANSPEPTIDASE"/>
    <property type="match status" value="1"/>
</dbReference>
<keyword evidence="4 7" id="KW-0133">Cell shape</keyword>
<dbReference type="Gene3D" id="1.10.101.10">
    <property type="entry name" value="PGBD-like superfamily/PGBD"/>
    <property type="match status" value="1"/>
</dbReference>
<feature type="region of interest" description="Disordered" evidence="8">
    <location>
        <begin position="177"/>
        <end position="205"/>
    </location>
</feature>
<proteinExistence type="inferred from homology"/>
<feature type="active site" description="Nucleophile" evidence="7">
    <location>
        <position position="362"/>
    </location>
</feature>
<evidence type="ECO:0000313" key="10">
    <source>
        <dbReference type="EMBL" id="MXO71648.1"/>
    </source>
</evidence>
<evidence type="ECO:0000256" key="2">
    <source>
        <dbReference type="ARBA" id="ARBA00005992"/>
    </source>
</evidence>
<dbReference type="GO" id="GO:0016740">
    <property type="term" value="F:transferase activity"/>
    <property type="evidence" value="ECO:0007669"/>
    <property type="project" value="UniProtKB-KW"/>
</dbReference>
<dbReference type="PROSITE" id="PS52029">
    <property type="entry name" value="LD_TPASE"/>
    <property type="match status" value="1"/>
</dbReference>
<feature type="compositionally biased region" description="Basic and acidic residues" evidence="8">
    <location>
        <begin position="25"/>
        <end position="34"/>
    </location>
</feature>
<accession>A0A844YXE6</accession>
<dbReference type="InterPro" id="IPR002477">
    <property type="entry name" value="Peptidoglycan-bd-like"/>
</dbReference>
<evidence type="ECO:0000259" key="9">
    <source>
        <dbReference type="PROSITE" id="PS52029"/>
    </source>
</evidence>
<dbReference type="Pfam" id="PF03734">
    <property type="entry name" value="YkuD"/>
    <property type="match status" value="1"/>
</dbReference>
<dbReference type="OrthoDB" id="9787225at2"/>
<dbReference type="UniPathway" id="UPA00219"/>
<dbReference type="GO" id="GO:0071555">
    <property type="term" value="P:cell wall organization"/>
    <property type="evidence" value="ECO:0007669"/>
    <property type="project" value="UniProtKB-UniRule"/>
</dbReference>
<dbReference type="InterPro" id="IPR036366">
    <property type="entry name" value="PGBDSf"/>
</dbReference>
<dbReference type="PROSITE" id="PS51257">
    <property type="entry name" value="PROKAR_LIPOPROTEIN"/>
    <property type="match status" value="1"/>
</dbReference>
<keyword evidence="5 7" id="KW-0573">Peptidoglycan synthesis</keyword>
<dbReference type="GO" id="GO:0018104">
    <property type="term" value="P:peptidoglycan-protein cross-linking"/>
    <property type="evidence" value="ECO:0007669"/>
    <property type="project" value="TreeGrafter"/>
</dbReference>
<dbReference type="PANTHER" id="PTHR30582:SF30">
    <property type="entry name" value="BLR4375 PROTEIN"/>
    <property type="match status" value="1"/>
</dbReference>
<evidence type="ECO:0000256" key="5">
    <source>
        <dbReference type="ARBA" id="ARBA00022984"/>
    </source>
</evidence>
<sequence length="387" mass="41501">MRSFQVFVGVAALSLLAGCGLNGTDRNRNDHSEGAPEDAGLADSMRSDDDVAQTLPDSQPRPVMQLQVVLDRLGFTPGVVDGKEGFSTTNAISAFQESRGLAASGELDEETRRLLQQWETIPATRVVTIPENWGSLTFQPVPEGAAEQAQMDSLGYESLDEKLAERFHTTVEVLRELNPGGRPAGADNRAATPAPRPSASASAATPAPLFRAGQQIRVPNIGADAMPPGSVENREWQRTLASLGVGSRQPAAARIVVDESEKMLRAYDADDRLVAAFTVSSGSANDPLPIGEWGINGVAYNPPFTYQPDLFWDVPDSEEEQQLPPGPNGPVGVVWIDLTKEHYGIHGTPEPQTIGRAQSHGCVRLTNWDAARLAGMVSGSTKVVFQR</sequence>
<dbReference type="SUPFAM" id="SSF47090">
    <property type="entry name" value="PGBD-like"/>
    <property type="match status" value="1"/>
</dbReference>
<evidence type="ECO:0000313" key="11">
    <source>
        <dbReference type="Proteomes" id="UP000466966"/>
    </source>
</evidence>
<evidence type="ECO:0000256" key="8">
    <source>
        <dbReference type="SAM" id="MobiDB-lite"/>
    </source>
</evidence>
<dbReference type="InterPro" id="IPR036365">
    <property type="entry name" value="PGBD-like_sf"/>
</dbReference>
<evidence type="ECO:0000256" key="4">
    <source>
        <dbReference type="ARBA" id="ARBA00022960"/>
    </source>
</evidence>
<keyword evidence="3" id="KW-0808">Transferase</keyword>
<dbReference type="Gene3D" id="2.40.440.10">
    <property type="entry name" value="L,D-transpeptidase catalytic domain-like"/>
    <property type="match status" value="1"/>
</dbReference>
<dbReference type="SUPFAM" id="SSF141523">
    <property type="entry name" value="L,D-transpeptidase catalytic domain-like"/>
    <property type="match status" value="1"/>
</dbReference>
<feature type="active site" description="Proton donor/acceptor" evidence="7">
    <location>
        <position position="346"/>
    </location>
</feature>
<dbReference type="InterPro" id="IPR005490">
    <property type="entry name" value="LD_TPept_cat_dom"/>
</dbReference>
<evidence type="ECO:0000256" key="1">
    <source>
        <dbReference type="ARBA" id="ARBA00004752"/>
    </source>
</evidence>